<name>A0AAE3YDX4_9MICC</name>
<keyword evidence="2" id="KW-1185">Reference proteome</keyword>
<protein>
    <submittedName>
        <fullName evidence="1">Uncharacterized protein</fullName>
    </submittedName>
</protein>
<accession>A0AAE3YDX4</accession>
<dbReference type="AlphaFoldDB" id="A0AAE3YDX4"/>
<comment type="caution">
    <text evidence="1">The sequence shown here is derived from an EMBL/GenBank/DDBJ whole genome shotgun (WGS) entry which is preliminary data.</text>
</comment>
<sequence>MALPSRRTLNEALFSGRSVTRAVMELADEVSADVVIGDGLRVWSPLLATGRPVIMHLDDLLSDRYSSPEFSAGNDSILGYFGSQIPAALRPLAERVAKLTLGMEAHRARRQEILIARTANVTAMTSEAEAQVLAERSGTGVVALPMAVDARGASVPSKAPANSAVFFGRSSLWPKPSGSAFLAR</sequence>
<dbReference type="EMBL" id="JAVDUI010000001">
    <property type="protein sequence ID" value="MDR6891599.1"/>
    <property type="molecule type" value="Genomic_DNA"/>
</dbReference>
<gene>
    <name evidence="1" type="ORF">J2S35_000539</name>
</gene>
<evidence type="ECO:0000313" key="1">
    <source>
        <dbReference type="EMBL" id="MDR6891599.1"/>
    </source>
</evidence>
<proteinExistence type="predicted"/>
<reference evidence="1" key="1">
    <citation type="submission" date="2023-07" db="EMBL/GenBank/DDBJ databases">
        <title>Sequencing the genomes of 1000 actinobacteria strains.</title>
        <authorList>
            <person name="Klenk H.-P."/>
        </authorList>
    </citation>
    <scope>NUCLEOTIDE SEQUENCE</scope>
    <source>
        <strain evidence="1">DSM 13988</strain>
    </source>
</reference>
<dbReference type="RefSeq" id="WP_309849555.1">
    <property type="nucleotide sequence ID" value="NZ_JAVDUI010000001.1"/>
</dbReference>
<organism evidence="1 2">
    <name type="scientific">Falsarthrobacter nasiphocae</name>
    <dbReference type="NCBI Taxonomy" id="189863"/>
    <lineage>
        <taxon>Bacteria</taxon>
        <taxon>Bacillati</taxon>
        <taxon>Actinomycetota</taxon>
        <taxon>Actinomycetes</taxon>
        <taxon>Micrococcales</taxon>
        <taxon>Micrococcaceae</taxon>
        <taxon>Falsarthrobacter</taxon>
    </lineage>
</organism>
<dbReference type="Proteomes" id="UP001247307">
    <property type="component" value="Unassembled WGS sequence"/>
</dbReference>
<evidence type="ECO:0000313" key="2">
    <source>
        <dbReference type="Proteomes" id="UP001247307"/>
    </source>
</evidence>